<keyword evidence="1" id="KW-0472">Membrane</keyword>
<evidence type="ECO:0008006" key="4">
    <source>
        <dbReference type="Google" id="ProtNLM"/>
    </source>
</evidence>
<protein>
    <recommendedName>
        <fullName evidence="4">DUF5667 domain-containing protein</fullName>
    </recommendedName>
</protein>
<keyword evidence="1" id="KW-1133">Transmembrane helix</keyword>
<reference evidence="2 3" key="1">
    <citation type="journal article" date="2016" name="Nat. Commun.">
        <title>Thousands of microbial genomes shed light on interconnected biogeochemical processes in an aquifer system.</title>
        <authorList>
            <person name="Anantharaman K."/>
            <person name="Brown C.T."/>
            <person name="Hug L.A."/>
            <person name="Sharon I."/>
            <person name="Castelle C.J."/>
            <person name="Probst A.J."/>
            <person name="Thomas B.C."/>
            <person name="Singh A."/>
            <person name="Wilkins M.J."/>
            <person name="Karaoz U."/>
            <person name="Brodie E.L."/>
            <person name="Williams K.H."/>
            <person name="Hubbard S.S."/>
            <person name="Banfield J.F."/>
        </authorList>
    </citation>
    <scope>NUCLEOTIDE SEQUENCE [LARGE SCALE GENOMIC DNA]</scope>
</reference>
<dbReference type="AlphaFoldDB" id="A0A1F5F3H5"/>
<organism evidence="2 3">
    <name type="scientific">Candidatus Collierbacteria bacterium RIFOXYA2_FULL_46_10</name>
    <dbReference type="NCBI Taxonomy" id="1817726"/>
    <lineage>
        <taxon>Bacteria</taxon>
        <taxon>Candidatus Collieribacteriota</taxon>
    </lineage>
</organism>
<name>A0A1F5F3H5_9BACT</name>
<keyword evidence="1" id="KW-0812">Transmembrane</keyword>
<comment type="caution">
    <text evidence="2">The sequence shown here is derived from an EMBL/GenBank/DDBJ whole genome shotgun (WGS) entry which is preliminary data.</text>
</comment>
<feature type="transmembrane region" description="Helical" evidence="1">
    <location>
        <begin position="6"/>
        <end position="24"/>
    </location>
</feature>
<gene>
    <name evidence="2" type="ORF">A2228_03165</name>
</gene>
<evidence type="ECO:0000313" key="3">
    <source>
        <dbReference type="Proteomes" id="UP000176191"/>
    </source>
</evidence>
<evidence type="ECO:0000313" key="2">
    <source>
        <dbReference type="EMBL" id="OGD74162.1"/>
    </source>
</evidence>
<dbReference type="Proteomes" id="UP000176191">
    <property type="component" value="Unassembled WGS sequence"/>
</dbReference>
<sequence length="191" mass="21057">MGKWLVAGLVAMGVSIFVISLYLASITGVMQKMGLVGGDVSRAVKQEVLVEVVAEAGGIPQCDYWEAVKMIPQYLTTSPSRRIKLGLQMGEVRIACGVVYSLQGNVERGVYTLIKGLYYERTNTQELLKLVESDKQNCVLFSADRNYGYVEAFIEASEGNARIAVENLYREVGEVRGSVAERCIDEVGREF</sequence>
<evidence type="ECO:0000256" key="1">
    <source>
        <dbReference type="SAM" id="Phobius"/>
    </source>
</evidence>
<accession>A0A1F5F3H5</accession>
<proteinExistence type="predicted"/>
<dbReference type="EMBL" id="MFAK01000039">
    <property type="protein sequence ID" value="OGD74162.1"/>
    <property type="molecule type" value="Genomic_DNA"/>
</dbReference>